<feature type="compositionally biased region" description="Basic and acidic residues" evidence="1">
    <location>
        <begin position="926"/>
        <end position="940"/>
    </location>
</feature>
<feature type="compositionally biased region" description="Low complexity" evidence="1">
    <location>
        <begin position="190"/>
        <end position="207"/>
    </location>
</feature>
<feature type="compositionally biased region" description="Pro residues" evidence="1">
    <location>
        <begin position="848"/>
        <end position="860"/>
    </location>
</feature>
<feature type="region of interest" description="Disordered" evidence="1">
    <location>
        <begin position="914"/>
        <end position="940"/>
    </location>
</feature>
<feature type="region of interest" description="Disordered" evidence="1">
    <location>
        <begin position="848"/>
        <end position="870"/>
    </location>
</feature>
<feature type="compositionally biased region" description="Low complexity" evidence="1">
    <location>
        <begin position="326"/>
        <end position="356"/>
    </location>
</feature>
<dbReference type="Proteomes" id="UP000612055">
    <property type="component" value="Unassembled WGS sequence"/>
</dbReference>
<gene>
    <name evidence="2" type="ORF">HYH03_017105</name>
</gene>
<feature type="compositionally biased region" description="Gly residues" evidence="1">
    <location>
        <begin position="288"/>
        <end position="305"/>
    </location>
</feature>
<evidence type="ECO:0000256" key="1">
    <source>
        <dbReference type="SAM" id="MobiDB-lite"/>
    </source>
</evidence>
<feature type="compositionally biased region" description="Low complexity" evidence="1">
    <location>
        <begin position="108"/>
        <end position="127"/>
    </location>
</feature>
<evidence type="ECO:0000313" key="3">
    <source>
        <dbReference type="Proteomes" id="UP000612055"/>
    </source>
</evidence>
<dbReference type="EMBL" id="JAEHOE010000158">
    <property type="protein sequence ID" value="KAG2484086.1"/>
    <property type="molecule type" value="Genomic_DNA"/>
</dbReference>
<accession>A0A835XKT7</accession>
<protein>
    <submittedName>
        <fullName evidence="2">Uncharacterized protein</fullName>
    </submittedName>
</protein>
<comment type="caution">
    <text evidence="2">The sequence shown here is derived from an EMBL/GenBank/DDBJ whole genome shotgun (WGS) entry which is preliminary data.</text>
</comment>
<feature type="region of interest" description="Disordered" evidence="1">
    <location>
        <begin position="511"/>
        <end position="560"/>
    </location>
</feature>
<proteinExistence type="predicted"/>
<feature type="compositionally biased region" description="Basic and acidic residues" evidence="1">
    <location>
        <begin position="306"/>
        <end position="324"/>
    </location>
</feature>
<name>A0A835XKT7_9CHLO</name>
<feature type="compositionally biased region" description="Polar residues" evidence="1">
    <location>
        <begin position="68"/>
        <end position="80"/>
    </location>
</feature>
<feature type="region of interest" description="Disordered" evidence="1">
    <location>
        <begin position="47"/>
        <end position="412"/>
    </location>
</feature>
<organism evidence="2 3">
    <name type="scientific">Edaphochlamys debaryana</name>
    <dbReference type="NCBI Taxonomy" id="47281"/>
    <lineage>
        <taxon>Eukaryota</taxon>
        <taxon>Viridiplantae</taxon>
        <taxon>Chlorophyta</taxon>
        <taxon>core chlorophytes</taxon>
        <taxon>Chlorophyceae</taxon>
        <taxon>CS clade</taxon>
        <taxon>Chlamydomonadales</taxon>
        <taxon>Chlamydomonadales incertae sedis</taxon>
        <taxon>Edaphochlamys</taxon>
    </lineage>
</organism>
<feature type="region of interest" description="Disordered" evidence="1">
    <location>
        <begin position="645"/>
        <end position="664"/>
    </location>
</feature>
<keyword evidence="3" id="KW-1185">Reference proteome</keyword>
<feature type="compositionally biased region" description="Low complexity" evidence="1">
    <location>
        <begin position="142"/>
        <end position="157"/>
    </location>
</feature>
<reference evidence="2" key="1">
    <citation type="journal article" date="2020" name="bioRxiv">
        <title>Comparative genomics of Chlamydomonas.</title>
        <authorList>
            <person name="Craig R.J."/>
            <person name="Hasan A.R."/>
            <person name="Ness R.W."/>
            <person name="Keightley P.D."/>
        </authorList>
    </citation>
    <scope>NUCLEOTIDE SEQUENCE</scope>
    <source>
        <strain evidence="2">CCAP 11/70</strain>
    </source>
</reference>
<sequence>MLSMGTFGPAQARRHRAWLRNLANPGSPAAGHPSSLARVLLSLRAQQPGASSLAAARGPNAGDADLPTSGTPRTGHPSQNAAEAAGGRARRRLQSSRPAAQPQQNSDASASEAGPSEGSSNAGAASPVPGGDRHERGRSEGAQPRRPASKPRPASNRRSARVSGDKGRSSGNGSTGVAQDAAERASDATSGPSPSSSGRGPASQQRGRGSGKNSRRAPPTGDSTTVSAAKPEAGGAAAGGRALKPRVRGRSKSADPPQARGEGSRTTSQDGGARRGSGRPSTSSQDGRGNGRGAAAGASGAGGGRGKGERSGSRTVREEAERGRRAVGPAKGPGAVGTFASAGGRAAAAAGGQQRRAVGDRQPGGRGWAAAGPGTAHGFRPGTSSGKGWGGGSAPHTSTAGERSAEARAAAPITDDTLGARWLTPHRRLVTTLAGIAAKQPPPGDGRGRDRTTETVAAVVDALTSTQAHRVAAALGRLSAATPAVLAAAEGDKAALAEAARAAEAAAAAAAAAGRPPRDKLPAAEAPADAASARQEAAGVQAEAEAPPEEAVGRGADEPPALWPLTAPSLRRLAFPTIHWAARVRAMAPQVPAGGPFAPATFRDSKPAVAGASAVVLEAVSCTLLDHGVVTVRQAITQLRPALRAAAGTDPRHNPPPPHLHTGDRASSAAVQALAHADSLTAVPFQLRSLISSTILQQVPYMSAPEVAALLTAFGALASAPDAQLGDALALRAAKLLWEALSYDSKARIATRSSAAALAPPSQLEPEGEVEPWWEAKEWAVPDPAADLDPAAAAAAPLPPPRRRSELPPPLVALLMLLLTLVLPGRLSKLRVRHVMWEHFIDLASLPLVPPPPPPPPPPTATTTAEPTAAGVEATAESSAPEVAAATVVAPAATVVRSAALVAAAAAVRRVEGDAPPRPKYVSADGRPKEDDPRVLQRREQERVRREAEARALQGLTPLALAALLMAADRLQLLIAGTLAEEDALEALSLAAPELGAGRCLRWLQAYAGDRTALSSHVLQRFLAVIWKAAAAGELAGVQAVEALRLLADQSYNPTKDELAALLGFIFRDIRSHARQLAATAAAAAGGAEGTDAEPDQPPVYLNEPALAAAAHVPGYSSEELAGLAGAIAAELPRFRLDWAPAGTLPALRSALARFAASGGQDPADVAHAWRALVHRRKLPEDAALTSADSADDFIEAARRELLRSAGPLGLGASVLEAVLELPDEAPKRRAGGPTGARLGPS</sequence>
<feature type="compositionally biased region" description="Low complexity" evidence="1">
    <location>
        <begin position="861"/>
        <end position="870"/>
    </location>
</feature>
<feature type="compositionally biased region" description="Low complexity" evidence="1">
    <location>
        <begin position="368"/>
        <end position="384"/>
    </location>
</feature>
<dbReference type="AlphaFoldDB" id="A0A835XKT7"/>
<feature type="compositionally biased region" description="Low complexity" evidence="1">
    <location>
        <begin position="523"/>
        <end position="550"/>
    </location>
</feature>
<evidence type="ECO:0000313" key="2">
    <source>
        <dbReference type="EMBL" id="KAG2484086.1"/>
    </source>
</evidence>
<feature type="compositionally biased region" description="Low complexity" evidence="1">
    <location>
        <begin position="228"/>
        <end position="242"/>
    </location>
</feature>